<sequence length="61" mass="7322">MNDNGETIQKYWELALTSGHYASENRNFRIIEHFQFEKIQYWEGIIMDWAEENATSVLHIC</sequence>
<evidence type="ECO:0000313" key="1">
    <source>
        <dbReference type="EMBL" id="REJ06057.1"/>
    </source>
</evidence>
<evidence type="ECO:0000313" key="2">
    <source>
        <dbReference type="Proteomes" id="UP000256305"/>
    </source>
</evidence>
<comment type="caution">
    <text evidence="1">The sequence shown here is derived from an EMBL/GenBank/DDBJ whole genome shotgun (WGS) entry which is preliminary data.</text>
</comment>
<gene>
    <name evidence="1" type="ORF">DYE48_19680</name>
</gene>
<reference evidence="1 2" key="1">
    <citation type="submission" date="2018-08" db="EMBL/GenBank/DDBJ databases">
        <title>Genome sequence of Halobacillus trueperi KCTC 3686.</title>
        <authorList>
            <person name="Cho K.H."/>
            <person name="Kwak M.-J."/>
            <person name="Kim B.-Y."/>
            <person name="Chun J."/>
        </authorList>
    </citation>
    <scope>NUCLEOTIDE SEQUENCE [LARGE SCALE GENOMIC DNA]</scope>
    <source>
        <strain evidence="1 2">KCTC 3686</strain>
    </source>
</reference>
<keyword evidence="2" id="KW-1185">Reference proteome</keyword>
<dbReference type="EMBL" id="QUAE01000030">
    <property type="protein sequence ID" value="REJ06057.1"/>
    <property type="molecule type" value="Genomic_DNA"/>
</dbReference>
<protein>
    <submittedName>
        <fullName evidence="1">Uncharacterized protein</fullName>
    </submittedName>
</protein>
<dbReference type="AlphaFoldDB" id="A0A3E0IZJ3"/>
<name>A0A3E0IZJ3_9BACI</name>
<proteinExistence type="predicted"/>
<accession>A0A3E0IZJ3</accession>
<organism evidence="1 2">
    <name type="scientific">Halobacillus trueperi</name>
    <dbReference type="NCBI Taxonomy" id="156205"/>
    <lineage>
        <taxon>Bacteria</taxon>
        <taxon>Bacillati</taxon>
        <taxon>Bacillota</taxon>
        <taxon>Bacilli</taxon>
        <taxon>Bacillales</taxon>
        <taxon>Bacillaceae</taxon>
        <taxon>Halobacillus</taxon>
    </lineage>
</organism>
<dbReference type="Proteomes" id="UP000256305">
    <property type="component" value="Unassembled WGS sequence"/>
</dbReference>